<dbReference type="InterPro" id="IPR049514">
    <property type="entry name" value="Fic-like_C"/>
</dbReference>
<name>A0ABM7H5M1_9EURY</name>
<sequence length="497" mass="55408">MNPVRIFISSVQKEFADERAALRDYLRGDALMRRFFEVFLFEELPAADRRTDVAYLDEVRRCDIYVGLFGNDYGYENTGGLSPTEREFDLATAEGKYRLIYVRGTDDAARHPKMRALVRRAEGGLIRKRFNTPSELVAGLYAALVEYLEEKQLIRSSPFDAAPCMKATLDDLDPERMAWFIRTARATRRFPIAPDASPHDLLEHLNLLDDGRVTNAAALLFGKQPQRFLISSEIKCAHFHGTEVAKPIPSYQVYKGTVFDLVDAAVDFVLSKIALSVGTREAGPQAPVRYEIPKEVVAEAIVNAVAHRDYTSNGSVQVMLFSDRLEIWNPGILPPSLTLEKLRQAHGSVPANPLLAEPMYLAGYIERMGTGTRDMIRHCTEAGLPEPEFAVSDGFRTIIRRTLAPGQTPQPESQPESLEARVLVLLSVAPRSKAELSRGLGQKEISGQLNKVVRQLLADQMLEYTIPEKPGSRHQKYRLTEKGRATAAKHGSGGDTP</sequence>
<feature type="domain" description="DUF4062" evidence="1">
    <location>
        <begin position="5"/>
        <end position="91"/>
    </location>
</feature>
<evidence type="ECO:0008006" key="5">
    <source>
        <dbReference type="Google" id="ProtNLM"/>
    </source>
</evidence>
<evidence type="ECO:0000313" key="3">
    <source>
        <dbReference type="EMBL" id="BBL68078.1"/>
    </source>
</evidence>
<evidence type="ECO:0000313" key="4">
    <source>
        <dbReference type="Proteomes" id="UP000824969"/>
    </source>
</evidence>
<dbReference type="RefSeq" id="WP_244987830.1">
    <property type="nucleotide sequence ID" value="NZ_AP019781.1"/>
</dbReference>
<dbReference type="Pfam" id="PF13749">
    <property type="entry name" value="HATPase_c_4"/>
    <property type="match status" value="1"/>
</dbReference>
<dbReference type="PANTHER" id="PTHR30595">
    <property type="entry name" value="GLPR-RELATED TRANSCRIPTIONAL REPRESSOR"/>
    <property type="match status" value="1"/>
</dbReference>
<dbReference type="Pfam" id="PF13271">
    <property type="entry name" value="DUF4062"/>
    <property type="match status" value="1"/>
</dbReference>
<reference evidence="3 4" key="1">
    <citation type="submission" date="2019-06" db="EMBL/GenBank/DDBJ databases">
        <title>Complete genome sequence of Methanoculleus chikugoensis strain MG62.</title>
        <authorList>
            <person name="Asakawa S."/>
            <person name="Dianou D."/>
        </authorList>
    </citation>
    <scope>NUCLEOTIDE SEQUENCE [LARGE SCALE GENOMIC DNA]</scope>
    <source>
        <strain evidence="3 4">MG62</strain>
    </source>
</reference>
<keyword evidence="4" id="KW-1185">Reference proteome</keyword>
<proteinExistence type="predicted"/>
<evidence type="ECO:0000259" key="1">
    <source>
        <dbReference type="Pfam" id="PF13271"/>
    </source>
</evidence>
<dbReference type="EMBL" id="AP019781">
    <property type="protein sequence ID" value="BBL68078.1"/>
    <property type="molecule type" value="Genomic_DNA"/>
</dbReference>
<protein>
    <recommendedName>
        <fullName evidence="5">Transcriptional regulator</fullName>
    </recommendedName>
</protein>
<dbReference type="Proteomes" id="UP000824969">
    <property type="component" value="Chromosome"/>
</dbReference>
<dbReference type="Pfam" id="PF21247">
    <property type="entry name" value="Fic-like_C"/>
    <property type="match status" value="1"/>
</dbReference>
<organism evidence="3 4">
    <name type="scientific">Methanoculleus chikugoensis</name>
    <dbReference type="NCBI Taxonomy" id="118126"/>
    <lineage>
        <taxon>Archaea</taxon>
        <taxon>Methanobacteriati</taxon>
        <taxon>Methanobacteriota</taxon>
        <taxon>Stenosarchaea group</taxon>
        <taxon>Methanomicrobia</taxon>
        <taxon>Methanomicrobiales</taxon>
        <taxon>Methanomicrobiaceae</taxon>
        <taxon>Methanoculleus</taxon>
    </lineage>
</organism>
<evidence type="ECO:0000259" key="2">
    <source>
        <dbReference type="Pfam" id="PF21247"/>
    </source>
</evidence>
<accession>A0ABM7H5M1</accession>
<dbReference type="InterPro" id="IPR025139">
    <property type="entry name" value="DUF4062"/>
</dbReference>
<dbReference type="GeneID" id="66130782"/>
<dbReference type="PANTHER" id="PTHR30595:SF6">
    <property type="entry name" value="SCHLAFEN ALBA-2 DOMAIN-CONTAINING PROTEIN"/>
    <property type="match status" value="1"/>
</dbReference>
<feature type="domain" description="Filamentation induced by cAMP protein Fic-like C-terminal" evidence="2">
    <location>
        <begin position="425"/>
        <end position="480"/>
    </location>
</feature>
<gene>
    <name evidence="3" type="ORF">MchiMG62_12590</name>
</gene>